<dbReference type="Proteomes" id="UP000034468">
    <property type="component" value="Unassembled WGS sequence"/>
</dbReference>
<gene>
    <name evidence="3" type="ORF">DU43_18425</name>
    <name evidence="7" type="ORF">DU56_16055</name>
    <name evidence="4" type="ORF">DU66_10655</name>
    <name evidence="6" type="ORF">DU68_16400</name>
    <name evidence="5" type="ORF">DU69_06235</name>
</gene>
<sequence>MESIRYKINKNIYFFNQYIEKKKILMHPFKEKIKIFLEKIYYNTKPYQKNLITLVILAVVVLFFLIPICDFCYNYIFFYPLDKVSQFNTTNVTEKATIENLYRTTSIQFVTIIAQILGSLAILIGLVFAWGNLNIAKEGQITERFTRAVDQLGNPAQEIRLGGIHALGRISKESKKDYSTIMVLLADYVRINSNVYNHLENNYPKYGSLSMDILANEITTSGILDEVVSTDIQIALKIIGERKSFFDNKKDKSLNLKETFLRGAELSDLHLEGTILSWANLERAILIRTHLDNAYLKGTNLKFAYLHSAELKGANLEKVDLSGADLTLAHLEGANLKKVILKDAVLDAAHLEKADLQGASLEKAFLVITHLEGANLRFANLKEANLRLARLEGAELWKANFEGAFLYGASFEKASFGQINFKGANLSSAIFKEIGFGYANFEDATLKQAELEKANLIECKLNRADLRGANLEGAYLMEAELIGAKLLGTNLEGANLEGANLEGADLRAVNLKEAQLDGANLFGVNLENARLDNADLSRVDLRKARNLSIEQLSKVKSLDGAKIDEWLRRSLEERDPEKYQALLKKSDNYN</sequence>
<dbReference type="EMBL" id="JJPU01000181">
    <property type="protein sequence ID" value="KKG92449.1"/>
    <property type="molecule type" value="Genomic_DNA"/>
</dbReference>
<dbReference type="SUPFAM" id="SSF141571">
    <property type="entry name" value="Pentapeptide repeat-like"/>
    <property type="match status" value="2"/>
</dbReference>
<evidence type="ECO:0008006" key="12">
    <source>
        <dbReference type="Google" id="ProtNLM"/>
    </source>
</evidence>
<keyword evidence="2" id="KW-0472">Membrane</keyword>
<name>A0A0F8J394_METMZ</name>
<dbReference type="AlphaFoldDB" id="A0A0F8J394"/>
<evidence type="ECO:0000313" key="8">
    <source>
        <dbReference type="Proteomes" id="UP000033835"/>
    </source>
</evidence>
<dbReference type="EMBL" id="JJPT01000005">
    <property type="protein sequence ID" value="KKG95433.1"/>
    <property type="molecule type" value="Genomic_DNA"/>
</dbReference>
<reference evidence="8 9" key="1">
    <citation type="journal article" date="2015" name="ISME J.">
        <title>Genomic and phenotypic differentiation among Methanosarcina mazei populations from Columbia River sediment.</title>
        <authorList>
            <person name="Youngblut N.D."/>
            <person name="Wirth J.S."/>
            <person name="Henriksen J.R."/>
            <person name="Smith M."/>
            <person name="Simon H."/>
            <person name="Metcalf W.W."/>
            <person name="Whitaker R.J."/>
        </authorList>
    </citation>
    <scope>NUCLEOTIDE SEQUENCE [LARGE SCALE GENOMIC DNA]</scope>
    <source>
        <strain evidence="3">3.H.A.1A.1</strain>
        <strain evidence="5 11">3.H.M.1A.1</strain>
        <strain evidence="4 10">3.H.M.1B.1</strain>
        <strain evidence="6 8">3.H.M.1B.2</strain>
        <strain evidence="7 9">3.H.M.1B.5</strain>
    </source>
</reference>
<protein>
    <recommendedName>
        <fullName evidence="12">Pentapeptide repeat-containing protein</fullName>
    </recommendedName>
</protein>
<keyword evidence="2" id="KW-1133">Transmembrane helix</keyword>
<dbReference type="EMBL" id="JJPW01000005">
    <property type="protein sequence ID" value="KKH04033.1"/>
    <property type="molecule type" value="Genomic_DNA"/>
</dbReference>
<dbReference type="PANTHER" id="PTHR47485:SF1">
    <property type="entry name" value="THYLAKOID LUMENAL 17.4 KDA PROTEIN, CHLOROPLASTIC"/>
    <property type="match status" value="1"/>
</dbReference>
<proteinExistence type="predicted"/>
<evidence type="ECO:0000313" key="9">
    <source>
        <dbReference type="Proteomes" id="UP000034253"/>
    </source>
</evidence>
<evidence type="ECO:0000256" key="2">
    <source>
        <dbReference type="SAM" id="Phobius"/>
    </source>
</evidence>
<dbReference type="Proteomes" id="UP000033835">
    <property type="component" value="Unassembled WGS sequence"/>
</dbReference>
<evidence type="ECO:0000313" key="4">
    <source>
        <dbReference type="EMBL" id="KKG92449.1"/>
    </source>
</evidence>
<keyword evidence="2" id="KW-0812">Transmembrane</keyword>
<evidence type="ECO:0000313" key="11">
    <source>
        <dbReference type="Proteomes" id="UP000034657"/>
    </source>
</evidence>
<dbReference type="Gene3D" id="2.160.20.80">
    <property type="entry name" value="E3 ubiquitin-protein ligase SopA"/>
    <property type="match status" value="2"/>
</dbReference>
<evidence type="ECO:0000313" key="10">
    <source>
        <dbReference type="Proteomes" id="UP000034468"/>
    </source>
</evidence>
<keyword evidence="1" id="KW-0677">Repeat</keyword>
<dbReference type="PANTHER" id="PTHR47485">
    <property type="entry name" value="THYLAKOID LUMENAL 17.4 KDA PROTEIN, CHLOROPLASTIC"/>
    <property type="match status" value="1"/>
</dbReference>
<dbReference type="EMBL" id="JJPV01000134">
    <property type="protein sequence ID" value="KKG95836.1"/>
    <property type="molecule type" value="Genomic_DNA"/>
</dbReference>
<dbReference type="Proteomes" id="UP000034657">
    <property type="component" value="Unassembled WGS sequence"/>
</dbReference>
<evidence type="ECO:0000313" key="7">
    <source>
        <dbReference type="EMBL" id="KKH04033.1"/>
    </source>
</evidence>
<dbReference type="PATRIC" id="fig|2209.45.peg.2361"/>
<accession>A0A0F8J394</accession>
<dbReference type="EMBL" id="JJPM01000270">
    <property type="protein sequence ID" value="KKG69850.1"/>
    <property type="molecule type" value="Genomic_DNA"/>
</dbReference>
<feature type="transmembrane region" description="Helical" evidence="2">
    <location>
        <begin position="51"/>
        <end position="76"/>
    </location>
</feature>
<dbReference type="Pfam" id="PF00805">
    <property type="entry name" value="Pentapeptide"/>
    <property type="match status" value="5"/>
</dbReference>
<feature type="transmembrane region" description="Helical" evidence="2">
    <location>
        <begin position="107"/>
        <end position="130"/>
    </location>
</feature>
<evidence type="ECO:0000313" key="6">
    <source>
        <dbReference type="EMBL" id="KKG95836.1"/>
    </source>
</evidence>
<dbReference type="Proteomes" id="UP000034253">
    <property type="component" value="Unassembled WGS sequence"/>
</dbReference>
<evidence type="ECO:0000256" key="1">
    <source>
        <dbReference type="ARBA" id="ARBA00022737"/>
    </source>
</evidence>
<evidence type="ECO:0000313" key="5">
    <source>
        <dbReference type="EMBL" id="KKG95433.1"/>
    </source>
</evidence>
<dbReference type="InterPro" id="IPR001646">
    <property type="entry name" value="5peptide_repeat"/>
</dbReference>
<evidence type="ECO:0000313" key="3">
    <source>
        <dbReference type="EMBL" id="KKG69850.1"/>
    </source>
</evidence>
<comment type="caution">
    <text evidence="6">The sequence shown here is derived from an EMBL/GenBank/DDBJ whole genome shotgun (WGS) entry which is preliminary data.</text>
</comment>
<organism evidence="6 8">
    <name type="scientific">Methanosarcina mazei</name>
    <name type="common">Methanosarcina frisia</name>
    <dbReference type="NCBI Taxonomy" id="2209"/>
    <lineage>
        <taxon>Archaea</taxon>
        <taxon>Methanobacteriati</taxon>
        <taxon>Methanobacteriota</taxon>
        <taxon>Stenosarchaea group</taxon>
        <taxon>Methanomicrobia</taxon>
        <taxon>Methanosarcinales</taxon>
        <taxon>Methanosarcinaceae</taxon>
        <taxon>Methanosarcina</taxon>
    </lineage>
</organism>